<proteinExistence type="predicted"/>
<keyword evidence="2" id="KW-1185">Reference proteome</keyword>
<organism evidence="1 2">
    <name type="scientific">Zalerion maritima</name>
    <dbReference type="NCBI Taxonomy" id="339359"/>
    <lineage>
        <taxon>Eukaryota</taxon>
        <taxon>Fungi</taxon>
        <taxon>Dikarya</taxon>
        <taxon>Ascomycota</taxon>
        <taxon>Pezizomycotina</taxon>
        <taxon>Sordariomycetes</taxon>
        <taxon>Lulworthiomycetidae</taxon>
        <taxon>Lulworthiales</taxon>
        <taxon>Lulworthiaceae</taxon>
        <taxon>Zalerion</taxon>
    </lineage>
</organism>
<sequence>MSSIQLIHDQLNTIKHAIVCVDAVDLDNIWQCLWALGRVPNAHIHIAISPRVLDLRVPTFADRFGGLMKELGPKYMLDVLNGDPEEIYDKLQLLGDAGLRDYFGRDATFQDDPHTMVFMRLYLALSALRFAFKFDTKGHDRSRYTFYWDPRSIKTIIPGIRHPTHVNDYLYASSEEDRRKSTEYLHLSGPERETKMVEIMERTAERLAEQLGYNRPGDILHPIEELINQFNGISIDTKPLVLGGGPFTEMARILEDTDLAPLAIVAMARTWWGDTNIFPNNYNDLMDLDAAWKVEQIAKARSIPTWFFPTECAKSKVVKDKIVRPCHWDFSTEELITIFQTAGDMESYQEADTFTRETKTLSKMHMFDVLTVVPLAHPDALPYRRAESYWASVGEQRVLRVRETGDGPVNVFFPEAAAMEKSKETAMQEISYVLSPVSRRPKQLPAVLNAIRFAIQLGGATDL</sequence>
<evidence type="ECO:0000313" key="2">
    <source>
        <dbReference type="Proteomes" id="UP001201980"/>
    </source>
</evidence>
<accession>A0AAD5RTB9</accession>
<dbReference type="AlphaFoldDB" id="A0AAD5RTB9"/>
<name>A0AAD5RTB9_9PEZI</name>
<evidence type="ECO:0000313" key="1">
    <source>
        <dbReference type="EMBL" id="KAJ2903742.1"/>
    </source>
</evidence>
<gene>
    <name evidence="1" type="ORF">MKZ38_009394</name>
</gene>
<protein>
    <submittedName>
        <fullName evidence="1">Uncharacterized protein</fullName>
    </submittedName>
</protein>
<comment type="caution">
    <text evidence="1">The sequence shown here is derived from an EMBL/GenBank/DDBJ whole genome shotgun (WGS) entry which is preliminary data.</text>
</comment>
<dbReference type="Proteomes" id="UP001201980">
    <property type="component" value="Unassembled WGS sequence"/>
</dbReference>
<reference evidence="1" key="1">
    <citation type="submission" date="2022-07" db="EMBL/GenBank/DDBJ databases">
        <title>Draft genome sequence of Zalerion maritima ATCC 34329, a (micro)plastics degrading marine fungus.</title>
        <authorList>
            <person name="Paco A."/>
            <person name="Goncalves M.F.M."/>
            <person name="Rocha-Santos T.A.P."/>
            <person name="Alves A."/>
        </authorList>
    </citation>
    <scope>NUCLEOTIDE SEQUENCE</scope>
    <source>
        <strain evidence="1">ATCC 34329</strain>
    </source>
</reference>
<dbReference type="EMBL" id="JAKWBI020000072">
    <property type="protein sequence ID" value="KAJ2903742.1"/>
    <property type="molecule type" value="Genomic_DNA"/>
</dbReference>